<sequence>MSLSAEHVSNTVPLRQMYIFTGLLQPDRRYWLKITFDKQNGWSTPEVRSKARTAVWPAGPDTQEFEQDPSAELKATLYRNGQGGSEEAVGWAVFPLNGDPTRMATQSVDQIISLHLSVKQGIGSDPVAPLNGPAQQCEQHATTRFQHTNPKAAAPANESNEARMQHEDNMRKLQREWMPLMEKIKAFWEPTSSVSERLHAGEPVLEDRFSGDINCLQDHPQQERKVVQLVEKMRAVYDFICDTHSREKVKLTEQRVAIVDCC</sequence>
<organism evidence="1 2">
    <name type="scientific">Calocera cornea HHB12733</name>
    <dbReference type="NCBI Taxonomy" id="1353952"/>
    <lineage>
        <taxon>Eukaryota</taxon>
        <taxon>Fungi</taxon>
        <taxon>Dikarya</taxon>
        <taxon>Basidiomycota</taxon>
        <taxon>Agaricomycotina</taxon>
        <taxon>Dacrymycetes</taxon>
        <taxon>Dacrymycetales</taxon>
        <taxon>Dacrymycetaceae</taxon>
        <taxon>Calocera</taxon>
    </lineage>
</organism>
<proteinExistence type="predicted"/>
<dbReference type="Proteomes" id="UP000076842">
    <property type="component" value="Unassembled WGS sequence"/>
</dbReference>
<protein>
    <submittedName>
        <fullName evidence="1">Uncharacterized protein</fullName>
    </submittedName>
</protein>
<dbReference type="AlphaFoldDB" id="A0A165C6V5"/>
<keyword evidence="2" id="KW-1185">Reference proteome</keyword>
<name>A0A165C6V5_9BASI</name>
<dbReference type="EMBL" id="KV424188">
    <property type="protein sequence ID" value="KZT50332.1"/>
    <property type="molecule type" value="Genomic_DNA"/>
</dbReference>
<evidence type="ECO:0000313" key="1">
    <source>
        <dbReference type="EMBL" id="KZT50332.1"/>
    </source>
</evidence>
<reference evidence="1 2" key="1">
    <citation type="journal article" date="2016" name="Mol. Biol. Evol.">
        <title>Comparative Genomics of Early-Diverging Mushroom-Forming Fungi Provides Insights into the Origins of Lignocellulose Decay Capabilities.</title>
        <authorList>
            <person name="Nagy L.G."/>
            <person name="Riley R."/>
            <person name="Tritt A."/>
            <person name="Adam C."/>
            <person name="Daum C."/>
            <person name="Floudas D."/>
            <person name="Sun H."/>
            <person name="Yadav J.S."/>
            <person name="Pangilinan J."/>
            <person name="Larsson K.H."/>
            <person name="Matsuura K."/>
            <person name="Barry K."/>
            <person name="Labutti K."/>
            <person name="Kuo R."/>
            <person name="Ohm R.A."/>
            <person name="Bhattacharya S.S."/>
            <person name="Shirouzu T."/>
            <person name="Yoshinaga Y."/>
            <person name="Martin F.M."/>
            <person name="Grigoriev I.V."/>
            <person name="Hibbett D.S."/>
        </authorList>
    </citation>
    <scope>NUCLEOTIDE SEQUENCE [LARGE SCALE GENOMIC DNA]</scope>
    <source>
        <strain evidence="1 2">HHB12733</strain>
    </source>
</reference>
<gene>
    <name evidence="1" type="ORF">CALCODRAFT_513351</name>
</gene>
<evidence type="ECO:0000313" key="2">
    <source>
        <dbReference type="Proteomes" id="UP000076842"/>
    </source>
</evidence>
<dbReference type="InParanoid" id="A0A165C6V5"/>
<accession>A0A165C6V5</accession>